<dbReference type="EMBL" id="CAEY01000451">
    <property type="status" value="NOT_ANNOTATED_CDS"/>
    <property type="molecule type" value="Genomic_DNA"/>
</dbReference>
<organism evidence="1 2">
    <name type="scientific">Tetranychus urticae</name>
    <name type="common">Two-spotted spider mite</name>
    <dbReference type="NCBI Taxonomy" id="32264"/>
    <lineage>
        <taxon>Eukaryota</taxon>
        <taxon>Metazoa</taxon>
        <taxon>Ecdysozoa</taxon>
        <taxon>Arthropoda</taxon>
        <taxon>Chelicerata</taxon>
        <taxon>Arachnida</taxon>
        <taxon>Acari</taxon>
        <taxon>Acariformes</taxon>
        <taxon>Trombidiformes</taxon>
        <taxon>Prostigmata</taxon>
        <taxon>Eleutherengona</taxon>
        <taxon>Raphignathae</taxon>
        <taxon>Tetranychoidea</taxon>
        <taxon>Tetranychidae</taxon>
        <taxon>Tetranychus</taxon>
    </lineage>
</organism>
<reference evidence="1" key="2">
    <citation type="submission" date="2015-06" db="UniProtKB">
        <authorList>
            <consortium name="EnsemblMetazoa"/>
        </authorList>
    </citation>
    <scope>IDENTIFICATION</scope>
</reference>
<accession>T1JRS7</accession>
<keyword evidence="2" id="KW-1185">Reference proteome</keyword>
<dbReference type="AlphaFoldDB" id="T1JRS7"/>
<evidence type="ECO:0000313" key="2">
    <source>
        <dbReference type="Proteomes" id="UP000015104"/>
    </source>
</evidence>
<proteinExistence type="predicted"/>
<dbReference type="Proteomes" id="UP000015104">
    <property type="component" value="Unassembled WGS sequence"/>
</dbReference>
<evidence type="ECO:0000313" key="1">
    <source>
        <dbReference type="EnsemblMetazoa" id="tetur01g07980.1"/>
    </source>
</evidence>
<dbReference type="EnsemblMetazoa" id="tetur01g07980.1">
    <property type="protein sequence ID" value="tetur01g07980.1"/>
    <property type="gene ID" value="tetur01g07980"/>
</dbReference>
<dbReference type="HOGENOM" id="CLU_1940797_0_0_1"/>
<protein>
    <submittedName>
        <fullName evidence="1">Uncharacterized protein</fullName>
    </submittedName>
</protein>
<reference evidence="2" key="1">
    <citation type="submission" date="2011-08" db="EMBL/GenBank/DDBJ databases">
        <authorList>
            <person name="Rombauts S."/>
        </authorList>
    </citation>
    <scope>NUCLEOTIDE SEQUENCE</scope>
    <source>
        <strain evidence="2">London</strain>
    </source>
</reference>
<name>T1JRS7_TETUR</name>
<sequence>MVADFGWKLCKKVGYEDIVALVKKIKSFKGIIGSFYEGDKSIFQYCHQLEMVATSCECYTEPCLKKNGAGIKQLQIWGCTLDRFMKDAKYFPNLERLFICHKEDCPDGYYENGAILSRLKIVEME</sequence>